<dbReference type="InterPro" id="IPR001647">
    <property type="entry name" value="HTH_TetR"/>
</dbReference>
<dbReference type="RefSeq" id="WP_094410087.1">
    <property type="nucleotide sequence ID" value="NZ_BMJZ01000005.1"/>
</dbReference>
<dbReference type="Gene3D" id="1.10.10.60">
    <property type="entry name" value="Homeodomain-like"/>
    <property type="match status" value="1"/>
</dbReference>
<evidence type="ECO:0000256" key="1">
    <source>
        <dbReference type="ARBA" id="ARBA00023015"/>
    </source>
</evidence>
<dbReference type="InterPro" id="IPR009057">
    <property type="entry name" value="Homeodomain-like_sf"/>
</dbReference>
<dbReference type="GO" id="GO:0003677">
    <property type="term" value="F:DNA binding"/>
    <property type="evidence" value="ECO:0007669"/>
    <property type="project" value="UniProtKB-UniRule"/>
</dbReference>
<keyword evidence="7" id="KW-1185">Reference proteome</keyword>
<reference evidence="6 7" key="1">
    <citation type="submission" date="2017-07" db="EMBL/GenBank/DDBJ databases">
        <title>Elstera cyanobacteriorum sp. nov., a novel bacterium isolated from cyanobacterial aggregates in a eutrophic lake.</title>
        <authorList>
            <person name="Cai H."/>
        </authorList>
    </citation>
    <scope>NUCLEOTIDE SEQUENCE [LARGE SCALE GENOMIC DNA]</scope>
    <source>
        <strain evidence="6 7">TH019</strain>
    </source>
</reference>
<evidence type="ECO:0000313" key="6">
    <source>
        <dbReference type="EMBL" id="OYQ17429.1"/>
    </source>
</evidence>
<keyword evidence="1" id="KW-0805">Transcription regulation</keyword>
<dbReference type="Gene3D" id="1.10.357.10">
    <property type="entry name" value="Tetracycline Repressor, domain 2"/>
    <property type="match status" value="1"/>
</dbReference>
<gene>
    <name evidence="6" type="ORF">CHR90_15865</name>
</gene>
<proteinExistence type="predicted"/>
<dbReference type="SUPFAM" id="SSF48498">
    <property type="entry name" value="Tetracyclin repressor-like, C-terminal domain"/>
    <property type="match status" value="1"/>
</dbReference>
<dbReference type="PROSITE" id="PS50977">
    <property type="entry name" value="HTH_TETR_2"/>
    <property type="match status" value="1"/>
</dbReference>
<feature type="DNA-binding region" description="H-T-H motif" evidence="4">
    <location>
        <begin position="31"/>
        <end position="50"/>
    </location>
</feature>
<dbReference type="Pfam" id="PF00440">
    <property type="entry name" value="TetR_N"/>
    <property type="match status" value="1"/>
</dbReference>
<dbReference type="InterPro" id="IPR023772">
    <property type="entry name" value="DNA-bd_HTH_TetR-type_CS"/>
</dbReference>
<comment type="caution">
    <text evidence="6">The sequence shown here is derived from an EMBL/GenBank/DDBJ whole genome shotgun (WGS) entry which is preliminary data.</text>
</comment>
<dbReference type="PROSITE" id="PS01081">
    <property type="entry name" value="HTH_TETR_1"/>
    <property type="match status" value="1"/>
</dbReference>
<dbReference type="Proteomes" id="UP000216361">
    <property type="component" value="Unassembled WGS sequence"/>
</dbReference>
<dbReference type="PRINTS" id="PR00455">
    <property type="entry name" value="HTHTETR"/>
</dbReference>
<feature type="domain" description="HTH tetR-type" evidence="5">
    <location>
        <begin position="8"/>
        <end position="68"/>
    </location>
</feature>
<keyword evidence="3" id="KW-0804">Transcription</keyword>
<dbReference type="PANTHER" id="PTHR47506:SF1">
    <property type="entry name" value="HTH-TYPE TRANSCRIPTIONAL REGULATOR YJDC"/>
    <property type="match status" value="1"/>
</dbReference>
<evidence type="ECO:0000259" key="5">
    <source>
        <dbReference type="PROSITE" id="PS50977"/>
    </source>
</evidence>
<evidence type="ECO:0000256" key="3">
    <source>
        <dbReference type="ARBA" id="ARBA00023163"/>
    </source>
</evidence>
<name>A0A255XKC5_9PROT</name>
<dbReference type="OrthoDB" id="9795242at2"/>
<evidence type="ECO:0000256" key="4">
    <source>
        <dbReference type="PROSITE-ProRule" id="PRU00335"/>
    </source>
</evidence>
<dbReference type="SUPFAM" id="SSF46689">
    <property type="entry name" value="Homeodomain-like"/>
    <property type="match status" value="1"/>
</dbReference>
<dbReference type="PANTHER" id="PTHR47506">
    <property type="entry name" value="TRANSCRIPTIONAL REGULATORY PROTEIN"/>
    <property type="match status" value="1"/>
</dbReference>
<organism evidence="6 7">
    <name type="scientific">Elstera cyanobacteriorum</name>
    <dbReference type="NCBI Taxonomy" id="2022747"/>
    <lineage>
        <taxon>Bacteria</taxon>
        <taxon>Pseudomonadati</taxon>
        <taxon>Pseudomonadota</taxon>
        <taxon>Alphaproteobacteria</taxon>
        <taxon>Rhodospirillales</taxon>
        <taxon>Rhodospirillaceae</taxon>
        <taxon>Elstera</taxon>
    </lineage>
</organism>
<sequence length="197" mass="20829">MATGRPRQFDPETALQQAACLFRRKGYGATSLNDLTEAMGINRPSLYAAFGNKDALFLAVVRRYLAQLDAVSTQAFAAPTAQEAVRQMVHGIIDLVARADAPPACLAQIGLFTAAEASAEVIAELAATRRASQARLTERLTGEWDAPDLRAAAIIALTQGLAGQAYDGTPAAELHRLADLLLEGVFAPTPSKSPAPK</sequence>
<dbReference type="AlphaFoldDB" id="A0A255XKC5"/>
<accession>A0A255XKC5</accession>
<keyword evidence="2 4" id="KW-0238">DNA-binding</keyword>
<evidence type="ECO:0000313" key="7">
    <source>
        <dbReference type="Proteomes" id="UP000216361"/>
    </source>
</evidence>
<protein>
    <recommendedName>
        <fullName evidence="5">HTH tetR-type domain-containing protein</fullName>
    </recommendedName>
</protein>
<dbReference type="EMBL" id="NOXS01000034">
    <property type="protein sequence ID" value="OYQ17429.1"/>
    <property type="molecule type" value="Genomic_DNA"/>
</dbReference>
<dbReference type="InterPro" id="IPR036271">
    <property type="entry name" value="Tet_transcr_reg_TetR-rel_C_sf"/>
</dbReference>
<evidence type="ECO:0000256" key="2">
    <source>
        <dbReference type="ARBA" id="ARBA00023125"/>
    </source>
</evidence>